<dbReference type="SUPFAM" id="SSF53383">
    <property type="entry name" value="PLP-dependent transferases"/>
    <property type="match status" value="1"/>
</dbReference>
<dbReference type="SMART" id="SM00345">
    <property type="entry name" value="HTH_GNTR"/>
    <property type="match status" value="1"/>
</dbReference>
<dbReference type="EMBL" id="JACBZS010000001">
    <property type="protein sequence ID" value="NYI71981.1"/>
    <property type="molecule type" value="Genomic_DNA"/>
</dbReference>
<evidence type="ECO:0000256" key="3">
    <source>
        <dbReference type="ARBA" id="ARBA00023015"/>
    </source>
</evidence>
<dbReference type="GO" id="GO:0003677">
    <property type="term" value="F:DNA binding"/>
    <property type="evidence" value="ECO:0007669"/>
    <property type="project" value="UniProtKB-KW"/>
</dbReference>
<name>A0A7Z0DAJ2_9ACTN</name>
<dbReference type="Proteomes" id="UP000527616">
    <property type="component" value="Unassembled WGS sequence"/>
</dbReference>
<dbReference type="Gene3D" id="1.10.10.10">
    <property type="entry name" value="Winged helix-like DNA-binding domain superfamily/Winged helix DNA-binding domain"/>
    <property type="match status" value="1"/>
</dbReference>
<keyword evidence="2" id="KW-0663">Pyridoxal phosphate</keyword>
<evidence type="ECO:0000256" key="6">
    <source>
        <dbReference type="SAM" id="MobiDB-lite"/>
    </source>
</evidence>
<reference evidence="8 9" key="1">
    <citation type="submission" date="2020-07" db="EMBL/GenBank/DDBJ databases">
        <title>Sequencing the genomes of 1000 actinobacteria strains.</title>
        <authorList>
            <person name="Klenk H.-P."/>
        </authorList>
    </citation>
    <scope>NUCLEOTIDE SEQUENCE [LARGE SCALE GENOMIC DNA]</scope>
    <source>
        <strain evidence="8 9">DSM 103164</strain>
    </source>
</reference>
<feature type="region of interest" description="Disordered" evidence="6">
    <location>
        <begin position="1"/>
        <end position="22"/>
    </location>
</feature>
<evidence type="ECO:0000256" key="1">
    <source>
        <dbReference type="ARBA" id="ARBA00005384"/>
    </source>
</evidence>
<dbReference type="Pfam" id="PF00155">
    <property type="entry name" value="Aminotran_1_2"/>
    <property type="match status" value="1"/>
</dbReference>
<dbReference type="InterPro" id="IPR051446">
    <property type="entry name" value="HTH_trans_reg/aminotransferase"/>
</dbReference>
<comment type="caution">
    <text evidence="8">The sequence shown here is derived from an EMBL/GenBank/DDBJ whole genome shotgun (WGS) entry which is preliminary data.</text>
</comment>
<keyword evidence="9" id="KW-1185">Reference proteome</keyword>
<accession>A0A7Z0DAJ2</accession>
<dbReference type="AlphaFoldDB" id="A0A7Z0DAJ2"/>
<dbReference type="GO" id="GO:0003700">
    <property type="term" value="F:DNA-binding transcription factor activity"/>
    <property type="evidence" value="ECO:0007669"/>
    <property type="project" value="InterPro"/>
</dbReference>
<dbReference type="CDD" id="cd00609">
    <property type="entry name" value="AAT_like"/>
    <property type="match status" value="1"/>
</dbReference>
<evidence type="ECO:0000256" key="2">
    <source>
        <dbReference type="ARBA" id="ARBA00022898"/>
    </source>
</evidence>
<evidence type="ECO:0000256" key="5">
    <source>
        <dbReference type="ARBA" id="ARBA00023163"/>
    </source>
</evidence>
<dbReference type="SUPFAM" id="SSF46785">
    <property type="entry name" value="Winged helix' DNA-binding domain"/>
    <property type="match status" value="1"/>
</dbReference>
<dbReference type="InterPro" id="IPR036390">
    <property type="entry name" value="WH_DNA-bd_sf"/>
</dbReference>
<protein>
    <submittedName>
        <fullName evidence="8">GntR family transcriptional regulator/MocR family aminotransferase</fullName>
    </submittedName>
</protein>
<comment type="similarity">
    <text evidence="1">In the C-terminal section; belongs to the class-I pyridoxal-phosphate-dependent aminotransferase family.</text>
</comment>
<dbReference type="PANTHER" id="PTHR46577:SF1">
    <property type="entry name" value="HTH-TYPE TRANSCRIPTIONAL REGULATORY PROTEIN GABR"/>
    <property type="match status" value="1"/>
</dbReference>
<keyword evidence="3" id="KW-0805">Transcription regulation</keyword>
<dbReference type="InterPro" id="IPR015424">
    <property type="entry name" value="PyrdxlP-dep_Trfase"/>
</dbReference>
<dbReference type="InterPro" id="IPR015421">
    <property type="entry name" value="PyrdxlP-dep_Trfase_major"/>
</dbReference>
<feature type="domain" description="HTH gntR-type" evidence="7">
    <location>
        <begin position="33"/>
        <end position="101"/>
    </location>
</feature>
<dbReference type="InterPro" id="IPR004839">
    <property type="entry name" value="Aminotransferase_I/II_large"/>
</dbReference>
<keyword evidence="8" id="KW-0808">Transferase</keyword>
<organism evidence="8 9">
    <name type="scientific">Naumannella cuiyingiana</name>
    <dbReference type="NCBI Taxonomy" id="1347891"/>
    <lineage>
        <taxon>Bacteria</taxon>
        <taxon>Bacillati</taxon>
        <taxon>Actinomycetota</taxon>
        <taxon>Actinomycetes</taxon>
        <taxon>Propionibacteriales</taxon>
        <taxon>Propionibacteriaceae</taxon>
        <taxon>Naumannella</taxon>
    </lineage>
</organism>
<dbReference type="GO" id="GO:0030170">
    <property type="term" value="F:pyridoxal phosphate binding"/>
    <property type="evidence" value="ECO:0007669"/>
    <property type="project" value="InterPro"/>
</dbReference>
<evidence type="ECO:0000313" key="9">
    <source>
        <dbReference type="Proteomes" id="UP000527616"/>
    </source>
</evidence>
<dbReference type="PANTHER" id="PTHR46577">
    <property type="entry name" value="HTH-TYPE TRANSCRIPTIONAL REGULATORY PROTEIN GABR"/>
    <property type="match status" value="1"/>
</dbReference>
<dbReference type="InterPro" id="IPR000524">
    <property type="entry name" value="Tscrpt_reg_HTH_GntR"/>
</dbReference>
<gene>
    <name evidence="8" type="ORF">GGQ54_002541</name>
</gene>
<evidence type="ECO:0000256" key="4">
    <source>
        <dbReference type="ARBA" id="ARBA00023125"/>
    </source>
</evidence>
<dbReference type="PROSITE" id="PS50949">
    <property type="entry name" value="HTH_GNTR"/>
    <property type="match status" value="1"/>
</dbReference>
<keyword evidence="5" id="KW-0804">Transcription</keyword>
<dbReference type="Gene3D" id="3.40.640.10">
    <property type="entry name" value="Type I PLP-dependent aspartate aminotransferase-like (Major domain)"/>
    <property type="match status" value="1"/>
</dbReference>
<proteinExistence type="inferred from homology"/>
<dbReference type="GO" id="GO:0008483">
    <property type="term" value="F:transaminase activity"/>
    <property type="evidence" value="ECO:0007669"/>
    <property type="project" value="UniProtKB-KW"/>
</dbReference>
<keyword evidence="4" id="KW-0238">DNA-binding</keyword>
<keyword evidence="8" id="KW-0032">Aminotransferase</keyword>
<evidence type="ECO:0000313" key="8">
    <source>
        <dbReference type="EMBL" id="NYI71981.1"/>
    </source>
</evidence>
<dbReference type="Pfam" id="PF00392">
    <property type="entry name" value="GntR"/>
    <property type="match status" value="1"/>
</dbReference>
<evidence type="ECO:0000259" key="7">
    <source>
        <dbReference type="PROSITE" id="PS50949"/>
    </source>
</evidence>
<sequence>MNRANPDAIDESKTPPSGVDFLQLDPAARADGVGVTDWLTGELRVAIDDGRLPVGTKLPATRELADGLGLSRGVVTEAYRRLGDEGRIRGRGRAGTLVEAAARARATPPAGRSAPGADAAIFDRAPAAGLVDALRELPARIDLSPGRPDLAAFPRAAWLRAERAVLEELPAHVLGYPDASGTPELRAAVAGWLARFRGIIVDPGEVIIVAGVAQSLTLLAHLLSRSGVDRIAVEDPGSLGARESLRAWGLATPPIPVDDQGLDVAALDASGAQAVLITPAHQFPTGVALAPERRHALLDWARRTGGLIIEDDYDAEHRYDRAPVSALRCLDPDLVCYTGSVSKTLSPALRIGWLVPPARLRDQLAGLKRDTDLGNAALPQLVLAQMITTGALERHLRQLRRQQQRRRDAMIEAVERHLPGAEVHGAAAGVHLTITLPAGADDVALAAAALARGVKVHPLSWHAQRPGPAGLVLGYAATPGAVIEEGIGIVGETLADQGAR</sequence>
<dbReference type="InterPro" id="IPR036388">
    <property type="entry name" value="WH-like_DNA-bd_sf"/>
</dbReference>
<dbReference type="RefSeq" id="WP_179445734.1">
    <property type="nucleotide sequence ID" value="NZ_JACBZS010000001.1"/>
</dbReference>